<feature type="compositionally biased region" description="Low complexity" evidence="1">
    <location>
        <begin position="134"/>
        <end position="143"/>
    </location>
</feature>
<dbReference type="AlphaFoldDB" id="A0A7C5VGI4"/>
<dbReference type="GO" id="GO:0003677">
    <property type="term" value="F:DNA binding"/>
    <property type="evidence" value="ECO:0007669"/>
    <property type="project" value="InterPro"/>
</dbReference>
<dbReference type="GO" id="GO:0003916">
    <property type="term" value="F:DNA topoisomerase activity"/>
    <property type="evidence" value="ECO:0007669"/>
    <property type="project" value="InterPro"/>
</dbReference>
<dbReference type="InterPro" id="IPR013498">
    <property type="entry name" value="Topo_IA_Znf"/>
</dbReference>
<feature type="domain" description="DNA topoisomerase type IA zn finger" evidence="2">
    <location>
        <begin position="227"/>
        <end position="265"/>
    </location>
</feature>
<feature type="compositionally biased region" description="Basic and acidic residues" evidence="1">
    <location>
        <begin position="257"/>
        <end position="277"/>
    </location>
</feature>
<name>A0A7C5VGI4_9DEIN</name>
<feature type="region of interest" description="Disordered" evidence="1">
    <location>
        <begin position="176"/>
        <end position="228"/>
    </location>
</feature>
<dbReference type="GO" id="GO:0006265">
    <property type="term" value="P:DNA topological change"/>
    <property type="evidence" value="ECO:0007669"/>
    <property type="project" value="InterPro"/>
</dbReference>
<dbReference type="GO" id="GO:0005694">
    <property type="term" value="C:chromosome"/>
    <property type="evidence" value="ECO:0007669"/>
    <property type="project" value="InterPro"/>
</dbReference>
<evidence type="ECO:0000313" key="3">
    <source>
        <dbReference type="EMBL" id="HHM68488.1"/>
    </source>
</evidence>
<evidence type="ECO:0000256" key="1">
    <source>
        <dbReference type="SAM" id="MobiDB-lite"/>
    </source>
</evidence>
<proteinExistence type="predicted"/>
<dbReference type="Gene3D" id="3.30.65.10">
    <property type="entry name" value="Bacterial Topoisomerase I, domain 1"/>
    <property type="match status" value="1"/>
</dbReference>
<comment type="caution">
    <text evidence="3">The sequence shown here is derived from an EMBL/GenBank/DDBJ whole genome shotgun (WGS) entry which is preliminary data.</text>
</comment>
<feature type="compositionally biased region" description="Basic and acidic residues" evidence="1">
    <location>
        <begin position="185"/>
        <end position="226"/>
    </location>
</feature>
<protein>
    <recommendedName>
        <fullName evidence="2">DNA topoisomerase type IA zn finger domain-containing protein</fullName>
    </recommendedName>
</protein>
<feature type="region of interest" description="Disordered" evidence="1">
    <location>
        <begin position="253"/>
        <end position="277"/>
    </location>
</feature>
<dbReference type="Pfam" id="PF01396">
    <property type="entry name" value="Zn_ribbon_Top1"/>
    <property type="match status" value="1"/>
</dbReference>
<organism evidence="3">
    <name type="scientific">Thermus caliditerrae</name>
    <dbReference type="NCBI Taxonomy" id="1330700"/>
    <lineage>
        <taxon>Bacteria</taxon>
        <taxon>Thermotogati</taxon>
        <taxon>Deinococcota</taxon>
        <taxon>Deinococci</taxon>
        <taxon>Thermales</taxon>
        <taxon>Thermaceae</taxon>
        <taxon>Thermus</taxon>
    </lineage>
</organism>
<dbReference type="EMBL" id="DRXE01000259">
    <property type="protein sequence ID" value="HHM68488.1"/>
    <property type="molecule type" value="Genomic_DNA"/>
</dbReference>
<evidence type="ECO:0000259" key="2">
    <source>
        <dbReference type="Pfam" id="PF01396"/>
    </source>
</evidence>
<sequence>MNLFGWWRRRQQQASPKGVRLIRLLTEEEVRLWRTLEANSPAGRRTLPMVPLGLLVEGPLNEELAGEVIPFVEVTADGFPTAAFFHQRTPAFELLEGLSVQCRLLREPNASATIFAQTPLGEQAPSRETEDKSPPASANASSENQEEDSQGKKLETAAADLAQLWWRGEIHEIVRLPKGQGSENRTGEEEPKAKEPKPKEREPEERPTKGKAASPEHKGQHGEKVPRCPLCGAEMVLKVAKKGKMAGQEFWSCSRYPECKGTRPKKGGESEGGRPAP</sequence>
<gene>
    <name evidence="3" type="ORF">ENM28_07285</name>
</gene>
<accession>A0A7C5VGI4</accession>
<feature type="region of interest" description="Disordered" evidence="1">
    <location>
        <begin position="114"/>
        <end position="153"/>
    </location>
</feature>
<dbReference type="SUPFAM" id="SSF57783">
    <property type="entry name" value="Zinc beta-ribbon"/>
    <property type="match status" value="1"/>
</dbReference>
<reference evidence="3" key="1">
    <citation type="journal article" date="2020" name="mSystems">
        <title>Genome- and Community-Level Interaction Insights into Carbon Utilization and Element Cycling Functions of Hydrothermarchaeota in Hydrothermal Sediment.</title>
        <authorList>
            <person name="Zhou Z."/>
            <person name="Liu Y."/>
            <person name="Xu W."/>
            <person name="Pan J."/>
            <person name="Luo Z.H."/>
            <person name="Li M."/>
        </authorList>
    </citation>
    <scope>NUCLEOTIDE SEQUENCE [LARGE SCALE GENOMIC DNA]</scope>
    <source>
        <strain evidence="3">SpSt-1071</strain>
    </source>
</reference>